<dbReference type="SUPFAM" id="SSF55729">
    <property type="entry name" value="Acyl-CoA N-acyltransferases (Nat)"/>
    <property type="match status" value="1"/>
</dbReference>
<dbReference type="EMBL" id="MLJW01000055">
    <property type="protein sequence ID" value="OIR04743.1"/>
    <property type="molecule type" value="Genomic_DNA"/>
</dbReference>
<dbReference type="InterPro" id="IPR007472">
    <property type="entry name" value="N-end_Aminoacyl_Trfase_C"/>
</dbReference>
<dbReference type="AlphaFoldDB" id="A0A1J5S8T4"/>
<feature type="domain" description="N-end aminoacyl transferase N-terminal" evidence="4">
    <location>
        <begin position="20"/>
        <end position="90"/>
    </location>
</feature>
<dbReference type="Pfam" id="PF04377">
    <property type="entry name" value="ATE_C"/>
    <property type="match status" value="1"/>
</dbReference>
<dbReference type="InterPro" id="IPR007471">
    <property type="entry name" value="N-end_Aminoacyl_Trfase_N"/>
</dbReference>
<evidence type="ECO:0000256" key="3">
    <source>
        <dbReference type="ARBA" id="ARBA00023315"/>
    </source>
</evidence>
<dbReference type="GO" id="GO:0008914">
    <property type="term" value="F:leucyl-tRNA--protein transferase activity"/>
    <property type="evidence" value="ECO:0007669"/>
    <property type="project" value="InterPro"/>
</dbReference>
<dbReference type="PANTHER" id="PTHR21367:SF1">
    <property type="entry name" value="ARGINYL-TRNA--PROTEIN TRANSFERASE 1"/>
    <property type="match status" value="1"/>
</dbReference>
<evidence type="ECO:0000256" key="2">
    <source>
        <dbReference type="ARBA" id="ARBA00022679"/>
    </source>
</evidence>
<keyword evidence="1" id="KW-0963">Cytoplasm</keyword>
<dbReference type="GO" id="GO:0004057">
    <property type="term" value="F:arginyl-tRNA--protein transferase activity"/>
    <property type="evidence" value="ECO:0007669"/>
    <property type="project" value="UniProtKB-EC"/>
</dbReference>
<dbReference type="InterPro" id="IPR016181">
    <property type="entry name" value="Acyl_CoA_acyltransferase"/>
</dbReference>
<sequence>MSLLKDIQLSALHLYLTAPYPCSYLEGLEARSQVATPSFLITSPIYSELVRHGFRRSGTFTYRPRCDTCHQCVPARIVVDDFTPTRSQRRSRKHHSGLSVTLHALKDKAEYFELYRRYQEARHRDGGMDDDSPEQYRNFLLQSHVDTLLVEFRENGVLRMVSVVDVLQDGLSAVYTFYDPDIPHSSFGTFNVLWQIELCRKLQLPYLYLGYWIADSRKMAYKANFQPLQGLQDGVWQGILQKEQS</sequence>
<proteinExistence type="inferred from homology"/>
<organism evidence="6">
    <name type="scientific">mine drainage metagenome</name>
    <dbReference type="NCBI Taxonomy" id="410659"/>
    <lineage>
        <taxon>unclassified sequences</taxon>
        <taxon>metagenomes</taxon>
        <taxon>ecological metagenomes</taxon>
    </lineage>
</organism>
<evidence type="ECO:0000313" key="6">
    <source>
        <dbReference type="EMBL" id="OIR04743.1"/>
    </source>
</evidence>
<gene>
    <name evidence="6" type="primary">ate_3</name>
    <name evidence="6" type="ORF">GALL_131290</name>
</gene>
<dbReference type="Pfam" id="PF04376">
    <property type="entry name" value="ATE_N"/>
    <property type="match status" value="1"/>
</dbReference>
<dbReference type="PIRSF" id="PIRSF037208">
    <property type="entry name" value="ATE_pro_prd"/>
    <property type="match status" value="1"/>
</dbReference>
<dbReference type="GO" id="GO:0005737">
    <property type="term" value="C:cytoplasm"/>
    <property type="evidence" value="ECO:0007669"/>
    <property type="project" value="TreeGrafter"/>
</dbReference>
<dbReference type="InterPro" id="IPR017138">
    <property type="entry name" value="Asp_Glu_LeuTrfase"/>
</dbReference>
<dbReference type="NCBIfam" id="NF002346">
    <property type="entry name" value="PRK01305.2-3"/>
    <property type="match status" value="1"/>
</dbReference>
<dbReference type="HAMAP" id="MF_00689">
    <property type="entry name" value="Bpt"/>
    <property type="match status" value="1"/>
</dbReference>
<name>A0A1J5S8T4_9ZZZZ</name>
<dbReference type="PANTHER" id="PTHR21367">
    <property type="entry name" value="ARGININE-TRNA-PROTEIN TRANSFERASE 1"/>
    <property type="match status" value="1"/>
</dbReference>
<dbReference type="GO" id="GO:0071596">
    <property type="term" value="P:ubiquitin-dependent protein catabolic process via the N-end rule pathway"/>
    <property type="evidence" value="ECO:0007669"/>
    <property type="project" value="InterPro"/>
</dbReference>
<reference evidence="6" key="1">
    <citation type="submission" date="2016-10" db="EMBL/GenBank/DDBJ databases">
        <title>Sequence of Gallionella enrichment culture.</title>
        <authorList>
            <person name="Poehlein A."/>
            <person name="Muehling M."/>
            <person name="Daniel R."/>
        </authorList>
    </citation>
    <scope>NUCLEOTIDE SEQUENCE</scope>
</reference>
<dbReference type="InterPro" id="IPR030700">
    <property type="entry name" value="N-end_Aminoacyl_Trfase"/>
</dbReference>
<comment type="caution">
    <text evidence="6">The sequence shown here is derived from an EMBL/GenBank/DDBJ whole genome shotgun (WGS) entry which is preliminary data.</text>
</comment>
<feature type="domain" description="N-end rule aminoacyl transferase C-terminal" evidence="5">
    <location>
        <begin position="110"/>
        <end position="231"/>
    </location>
</feature>
<evidence type="ECO:0000259" key="5">
    <source>
        <dbReference type="Pfam" id="PF04377"/>
    </source>
</evidence>
<dbReference type="NCBIfam" id="NF002342">
    <property type="entry name" value="PRK01305.1-3"/>
    <property type="match status" value="1"/>
</dbReference>
<dbReference type="NCBIfam" id="NF002341">
    <property type="entry name" value="PRK01305.1-1"/>
    <property type="match status" value="1"/>
</dbReference>
<dbReference type="EC" id="2.3.2.8" evidence="6"/>
<evidence type="ECO:0000259" key="4">
    <source>
        <dbReference type="Pfam" id="PF04376"/>
    </source>
</evidence>
<keyword evidence="3 6" id="KW-0012">Acyltransferase</keyword>
<keyword evidence="2 6" id="KW-0808">Transferase</keyword>
<accession>A0A1J5S8T4</accession>
<evidence type="ECO:0000256" key="1">
    <source>
        <dbReference type="ARBA" id="ARBA00022490"/>
    </source>
</evidence>
<protein>
    <submittedName>
        <fullName evidence="6">Putative arginyl-tRNA--protein transferase</fullName>
        <ecNumber evidence="6">2.3.2.8</ecNumber>
    </submittedName>
</protein>